<comment type="similarity">
    <text evidence="1">Belongs to the SMP-30/CGR1 family.</text>
</comment>
<evidence type="ECO:0000313" key="7">
    <source>
        <dbReference type="Proteomes" id="UP000324907"/>
    </source>
</evidence>
<feature type="binding site" evidence="3">
    <location>
        <position position="141"/>
    </location>
    <ligand>
        <name>substrate</name>
    </ligand>
</feature>
<comment type="caution">
    <text evidence="6">The sequence shown here is derived from an EMBL/GenBank/DDBJ whole genome shotgun (WGS) entry which is preliminary data.</text>
</comment>
<dbReference type="InterPro" id="IPR005511">
    <property type="entry name" value="SMP-30"/>
</dbReference>
<evidence type="ECO:0000313" key="6">
    <source>
        <dbReference type="EMBL" id="KAA0170448.1"/>
    </source>
</evidence>
<sequence length="349" mass="36051">MAASSAASGAAAALPAVIEGERVQLVADCRYELGEGALWHDGLGRLLHVDITGCTVGLLDPSSGAVAQTPVPGPVGTVVPVRGSNSTVVVCLDSGVHALDLMTGALTRLATDPEADLPGNRFNDGKCDPHGRLWAGTVTKEDPRTPTAALYRFDAARLGDGPEAELPLRASRVLEGVTISNGIAWPSDGKSMLFIDTPTRRVDRFDWDEASGCISNRRAAFHFPEEDGFGWPDGCTLDSAGRLWTAHFAGGEVSCVDLELRRLVCRVKLPGAVRNATSVAFGGPGLGDLFITTAREGLGAAELAEQPTAGGIFRVRNVGATGVPAAACLLPSRAGACGADSGAEGARAE</sequence>
<evidence type="ECO:0000313" key="8">
    <source>
        <dbReference type="Proteomes" id="UP000325113"/>
    </source>
</evidence>
<keyword evidence="3" id="KW-0862">Zinc</keyword>
<dbReference type="Gene3D" id="2.120.10.30">
    <property type="entry name" value="TolB, C-terminal domain"/>
    <property type="match status" value="1"/>
</dbReference>
<protein>
    <recommendedName>
        <fullName evidence="4">SMP-30/Gluconolactonase/LRE-like region domain-containing protein</fullName>
    </recommendedName>
</protein>
<dbReference type="PANTHER" id="PTHR10907">
    <property type="entry name" value="REGUCALCIN"/>
    <property type="match status" value="1"/>
</dbReference>
<dbReference type="InterPro" id="IPR013658">
    <property type="entry name" value="SGL"/>
</dbReference>
<proteinExistence type="inferred from homology"/>
<organism evidence="6 7">
    <name type="scientific">Cafeteria roenbergensis</name>
    <name type="common">Marine flagellate</name>
    <dbReference type="NCBI Taxonomy" id="33653"/>
    <lineage>
        <taxon>Eukaryota</taxon>
        <taxon>Sar</taxon>
        <taxon>Stramenopiles</taxon>
        <taxon>Bigyra</taxon>
        <taxon>Opalozoa</taxon>
        <taxon>Bicosoecida</taxon>
        <taxon>Cafeteriaceae</taxon>
        <taxon>Cafeteria</taxon>
    </lineage>
</organism>
<feature type="domain" description="SMP-30/Gluconolactonase/LRE-like region" evidence="4">
    <location>
        <begin position="33"/>
        <end position="295"/>
    </location>
</feature>
<evidence type="ECO:0000256" key="2">
    <source>
        <dbReference type="PIRSR" id="PIRSR605511-1"/>
    </source>
</evidence>
<feature type="binding site" evidence="3">
    <location>
        <position position="35"/>
    </location>
    <ligand>
        <name>a divalent metal cation</name>
        <dbReference type="ChEBI" id="CHEBI:60240"/>
    </ligand>
</feature>
<dbReference type="InterPro" id="IPR011042">
    <property type="entry name" value="6-blade_b-propeller_TolB-like"/>
</dbReference>
<dbReference type="GO" id="GO:0019853">
    <property type="term" value="P:L-ascorbic acid biosynthetic process"/>
    <property type="evidence" value="ECO:0007669"/>
    <property type="project" value="TreeGrafter"/>
</dbReference>
<dbReference type="EMBL" id="VLTM01000027">
    <property type="protein sequence ID" value="KAA0162430.1"/>
    <property type="molecule type" value="Genomic_DNA"/>
</dbReference>
<dbReference type="Proteomes" id="UP000325113">
    <property type="component" value="Unassembled WGS sequence"/>
</dbReference>
<gene>
    <name evidence="6" type="ORF">FNF28_01442</name>
    <name evidence="5" type="ORF">FNF31_03229</name>
</gene>
<evidence type="ECO:0000259" key="4">
    <source>
        <dbReference type="Pfam" id="PF08450"/>
    </source>
</evidence>
<dbReference type="GO" id="GO:0004341">
    <property type="term" value="F:gluconolactonase activity"/>
    <property type="evidence" value="ECO:0007669"/>
    <property type="project" value="TreeGrafter"/>
</dbReference>
<dbReference type="Proteomes" id="UP000324907">
    <property type="component" value="Unassembled WGS sequence"/>
</dbReference>
<evidence type="ECO:0000256" key="3">
    <source>
        <dbReference type="PIRSR" id="PIRSR605511-2"/>
    </source>
</evidence>
<accession>A0A5A8DZ06</accession>
<dbReference type="EMBL" id="VLTL01000013">
    <property type="protein sequence ID" value="KAA0170448.1"/>
    <property type="molecule type" value="Genomic_DNA"/>
</dbReference>
<name>A0A5A8DZ06_CAFRO</name>
<feature type="binding site" evidence="3">
    <location>
        <position position="121"/>
    </location>
    <ligand>
        <name>substrate</name>
    </ligand>
</feature>
<reference evidence="7 8" key="1">
    <citation type="submission" date="2019-07" db="EMBL/GenBank/DDBJ databases">
        <title>Genomes of Cafeteria roenbergensis.</title>
        <authorList>
            <person name="Fischer M.G."/>
            <person name="Hackl T."/>
            <person name="Roman M."/>
        </authorList>
    </citation>
    <scope>NUCLEOTIDE SEQUENCE [LARGE SCALE GENOMIC DNA]</scope>
    <source>
        <strain evidence="5 8">Cflag</strain>
        <strain evidence="6 7">RCC970-E3</strain>
    </source>
</reference>
<keyword evidence="3" id="KW-0479">Metal-binding</keyword>
<dbReference type="PRINTS" id="PR01790">
    <property type="entry name" value="SMP30FAMILY"/>
</dbReference>
<feature type="binding site" evidence="3">
    <location>
        <position position="181"/>
    </location>
    <ligand>
        <name>a divalent metal cation</name>
        <dbReference type="ChEBI" id="CHEBI:60240"/>
    </ligand>
</feature>
<dbReference type="Pfam" id="PF08450">
    <property type="entry name" value="SGL"/>
    <property type="match status" value="1"/>
</dbReference>
<feature type="binding site" evidence="3">
    <location>
        <position position="233"/>
    </location>
    <ligand>
        <name>a divalent metal cation</name>
        <dbReference type="ChEBI" id="CHEBI:60240"/>
    </ligand>
</feature>
<feature type="binding site" evidence="3">
    <location>
        <position position="123"/>
    </location>
    <ligand>
        <name>substrate</name>
    </ligand>
</feature>
<comment type="cofactor">
    <cofactor evidence="3">
        <name>Zn(2+)</name>
        <dbReference type="ChEBI" id="CHEBI:29105"/>
    </cofactor>
    <text evidence="3">Binds 1 divalent metal cation per subunit.</text>
</comment>
<dbReference type="PANTHER" id="PTHR10907:SF47">
    <property type="entry name" value="REGUCALCIN"/>
    <property type="match status" value="1"/>
</dbReference>
<evidence type="ECO:0000313" key="5">
    <source>
        <dbReference type="EMBL" id="KAA0162430.1"/>
    </source>
</evidence>
<dbReference type="SUPFAM" id="SSF63829">
    <property type="entry name" value="Calcium-dependent phosphotriesterase"/>
    <property type="match status" value="1"/>
</dbReference>
<dbReference type="AlphaFoldDB" id="A0A5A8DZ06"/>
<feature type="active site" description="Proton donor/acceptor" evidence="2">
    <location>
        <position position="233"/>
    </location>
</feature>
<evidence type="ECO:0000256" key="1">
    <source>
        <dbReference type="ARBA" id="ARBA00008853"/>
    </source>
</evidence>
<dbReference type="GO" id="GO:0005509">
    <property type="term" value="F:calcium ion binding"/>
    <property type="evidence" value="ECO:0007669"/>
    <property type="project" value="TreeGrafter"/>
</dbReference>